<evidence type="ECO:0000313" key="2">
    <source>
        <dbReference type="EMBL" id="SIQ64241.1"/>
    </source>
</evidence>
<comment type="caution">
    <text evidence="2">The sequence shown here is derived from an EMBL/GenBank/DDBJ whole genome shotgun (WGS) entry which is preliminary data.</text>
</comment>
<protein>
    <submittedName>
        <fullName evidence="2">Uncharacterized protein</fullName>
    </submittedName>
</protein>
<name>A0A8G2CK03_ACIRU</name>
<organism evidence="2 3">
    <name type="scientific">Acidiphilium rubrum</name>
    <dbReference type="NCBI Taxonomy" id="526"/>
    <lineage>
        <taxon>Bacteria</taxon>
        <taxon>Pseudomonadati</taxon>
        <taxon>Pseudomonadota</taxon>
        <taxon>Alphaproteobacteria</taxon>
        <taxon>Acetobacterales</taxon>
        <taxon>Acidocellaceae</taxon>
        <taxon>Acidiphilium</taxon>
    </lineage>
</organism>
<reference evidence="2 3" key="1">
    <citation type="submission" date="2017-01" db="EMBL/GenBank/DDBJ databases">
        <authorList>
            <person name="Varghese N."/>
            <person name="Submissions S."/>
        </authorList>
    </citation>
    <scope>NUCLEOTIDE SEQUENCE [LARGE SCALE GENOMIC DNA]</scope>
    <source>
        <strain evidence="2 3">ATCC 35905</strain>
    </source>
</reference>
<evidence type="ECO:0000313" key="3">
    <source>
        <dbReference type="Proteomes" id="UP000186308"/>
    </source>
</evidence>
<feature type="signal peptide" evidence="1">
    <location>
        <begin position="1"/>
        <end position="19"/>
    </location>
</feature>
<evidence type="ECO:0000256" key="1">
    <source>
        <dbReference type="SAM" id="SignalP"/>
    </source>
</evidence>
<dbReference type="AlphaFoldDB" id="A0A8G2CK03"/>
<keyword evidence="3" id="KW-1185">Reference proteome</keyword>
<proteinExistence type="predicted"/>
<dbReference type="OrthoDB" id="6264467at2"/>
<accession>A0A8G2CK03</accession>
<dbReference type="RefSeq" id="WP_029310934.1">
    <property type="nucleotide sequence ID" value="NZ_DAOMCH010000027.1"/>
</dbReference>
<gene>
    <name evidence="2" type="ORF">SAMN05421828_10788</name>
</gene>
<dbReference type="EMBL" id="FTNE01000007">
    <property type="protein sequence ID" value="SIQ64241.1"/>
    <property type="molecule type" value="Genomic_DNA"/>
</dbReference>
<keyword evidence="1" id="KW-0732">Signal</keyword>
<feature type="chain" id="PRO_5034196964" evidence="1">
    <location>
        <begin position="20"/>
        <end position="70"/>
    </location>
</feature>
<dbReference type="Proteomes" id="UP000186308">
    <property type="component" value="Unassembled WGS sequence"/>
</dbReference>
<sequence length="70" mass="7924">MARSVAVARFLATVPPALAGSFNDAQLAAIDLHFGMRFRASHLIDWRRRFGFARWRLYAVVLVGRDRHAA</sequence>